<dbReference type="InterPro" id="IPR020845">
    <property type="entry name" value="AMP-binding_CS"/>
</dbReference>
<evidence type="ECO:0000256" key="2">
    <source>
        <dbReference type="ARBA" id="ARBA00022450"/>
    </source>
</evidence>
<evidence type="ECO:0000256" key="3">
    <source>
        <dbReference type="ARBA" id="ARBA00022553"/>
    </source>
</evidence>
<dbReference type="CDD" id="cd05931">
    <property type="entry name" value="FAAL"/>
    <property type="match status" value="1"/>
</dbReference>
<evidence type="ECO:0000256" key="6">
    <source>
        <dbReference type="SAM" id="Phobius"/>
    </source>
</evidence>
<dbReference type="Proteomes" id="UP001564760">
    <property type="component" value="Unassembled WGS sequence"/>
</dbReference>
<dbReference type="InterPro" id="IPR020806">
    <property type="entry name" value="PKS_PP-bd"/>
</dbReference>
<feature type="compositionally biased region" description="Low complexity" evidence="5">
    <location>
        <begin position="999"/>
        <end position="1014"/>
    </location>
</feature>
<feature type="domain" description="Carrier" evidence="7">
    <location>
        <begin position="8"/>
        <end position="83"/>
    </location>
</feature>
<dbReference type="InterPro" id="IPR009081">
    <property type="entry name" value="PP-bd_ACP"/>
</dbReference>
<dbReference type="Pfam" id="PF01553">
    <property type="entry name" value="Acyltransferase"/>
    <property type="match status" value="1"/>
</dbReference>
<feature type="region of interest" description="Disordered" evidence="5">
    <location>
        <begin position="967"/>
        <end position="1034"/>
    </location>
</feature>
<dbReference type="PROSITE" id="PS50075">
    <property type="entry name" value="CARRIER"/>
    <property type="match status" value="1"/>
</dbReference>
<accession>A0ABV4C6Q9</accession>
<sequence>MTADGRAAPVLALVRGLVTEVHPHAVPPTVTLDSTFENLGIGSLELAELLLRIQDTFGVALPEHLLADADTPRDLVAAIGRGRPVAGRAGAGEGEAPSKGLASLPAAAEGGLPPAGASTLNDALDWHAGATPDRLHLRILDDPGGPLDVTYAALRRDAAALAAGLIARDVMPGDTVAIMLPTGRAYFTTFAGVVLAGAVPVPVYPPARPSQLADHLRRTTGILANARAAILVTLPEAVTLGHLLRANVDSMRHVVVPETLTGASQDTLPRPRTDDLALVQYTSGSTGQPKGVALTHRNLLANIRAMGQAAGATTSDRFVSWLPLYHDMGLIGAWLGCMYFGVPLVMMSPQSFLIRPSRWLWAIHANRATMSAGPNFAYELCLNKIRDEEIQGLDPSSWRLAYNGAEPVSPVTIKRFGDRFAPYGFLREAMTPVYGLAESSVGLAFPPLGRGPLIDRIRRDAFVRSGRAEPARPGERDRRFVACGQPLPGHEIRVVDAAGNELGDRREGRIEFRGPSATAGYFHNAAATHALFHGNWLDTGDLGYTAGADVYVTGRVKDVIIRAGRNLHPTELEEAVGNLDGVGKGCVAVFASPDPAGGPERLVVMAETRAADEAARAALRAQIQSTTVDLLGVAADDVVLAPPRTVLKTSSGKIRRAASQAVYRTGRIGARPHAVWWELARLRLRGAAPSLRRARNAAAALAFAAYAWVVYTLLGLAVAVSVLLLPRPRWRWWVARTSVRMLARLTRTPVTTQGLDHLPAGVCIAVVNHLSWIDGLVLASVLPRAFRFVAAEALEHQGLNGFVLRRLGHQFVERHVRERSLADADRLAVLVRAGHSLVVFPEGRLARAPGLRPFHMGAFVVAAETGVPVVPMAIRGTRAILRPEHHFPRRGAVGEPIQAGGSDWPAAVGLQRAARAAVLQMSGEPDVERRCARGAKSANPDRRAPPRRVPPGLRGRLACACCGTPPHAARLSPQSPGNRRTAGIPAGTGPGAGRPPPSGGSADAACSTPRSAQPPRRRSRSRSGSLSAWTNGFPVDSARNSSACPFLNRTGHSPRRDQPRHAEHPLVWVHCFTLPVSKL</sequence>
<organism evidence="8 9">
    <name type="scientific">Mycobacterium servetii</name>
    <dbReference type="NCBI Taxonomy" id="3237418"/>
    <lineage>
        <taxon>Bacteria</taxon>
        <taxon>Bacillati</taxon>
        <taxon>Actinomycetota</taxon>
        <taxon>Actinomycetes</taxon>
        <taxon>Mycobacteriales</taxon>
        <taxon>Mycobacteriaceae</taxon>
        <taxon>Mycobacterium</taxon>
    </lineage>
</organism>
<name>A0ABV4C6Q9_9MYCO</name>
<dbReference type="RefSeq" id="WP_369739311.1">
    <property type="nucleotide sequence ID" value="NZ_JBGEDP010000001.1"/>
</dbReference>
<feature type="region of interest" description="Disordered" evidence="5">
    <location>
        <begin position="921"/>
        <end position="951"/>
    </location>
</feature>
<dbReference type="InterPro" id="IPR042099">
    <property type="entry name" value="ANL_N_sf"/>
</dbReference>
<dbReference type="Pfam" id="PF00501">
    <property type="entry name" value="AMP-binding"/>
    <property type="match status" value="1"/>
</dbReference>
<comment type="similarity">
    <text evidence="1">Belongs to the ATP-dependent AMP-binding enzyme family.</text>
</comment>
<keyword evidence="6" id="KW-0812">Transmembrane</keyword>
<dbReference type="EMBL" id="JBGEDP010000001">
    <property type="protein sequence ID" value="MEY8016965.1"/>
    <property type="molecule type" value="Genomic_DNA"/>
</dbReference>
<dbReference type="Gene3D" id="3.40.50.12780">
    <property type="entry name" value="N-terminal domain of ligase-like"/>
    <property type="match status" value="1"/>
</dbReference>
<dbReference type="SMART" id="SM00823">
    <property type="entry name" value="PKS_PP"/>
    <property type="match status" value="1"/>
</dbReference>
<dbReference type="InterPro" id="IPR002123">
    <property type="entry name" value="Plipid/glycerol_acylTrfase"/>
</dbReference>
<feature type="region of interest" description="Disordered" evidence="5">
    <location>
        <begin position="86"/>
        <end position="108"/>
    </location>
</feature>
<dbReference type="SUPFAM" id="SSF47336">
    <property type="entry name" value="ACP-like"/>
    <property type="match status" value="1"/>
</dbReference>
<dbReference type="Pfam" id="PF00550">
    <property type="entry name" value="PP-binding"/>
    <property type="match status" value="1"/>
</dbReference>
<keyword evidence="9" id="KW-1185">Reference proteome</keyword>
<keyword evidence="6" id="KW-0472">Membrane</keyword>
<dbReference type="PROSITE" id="PS00455">
    <property type="entry name" value="AMP_BINDING"/>
    <property type="match status" value="1"/>
</dbReference>
<reference evidence="8 9" key="1">
    <citation type="submission" date="2024-08" db="EMBL/GenBank/DDBJ databases">
        <title>Mycobacterium servetensis sp. nov., a novel rapid-growing mycobacterial species recovered from a human patient in Zaragoza, Spain.</title>
        <authorList>
            <person name="Tristancho-Baro A.I."/>
            <person name="Buenestado-Serrano S."/>
            <person name="Garcia De Viedma D."/>
            <person name="Milagro-Beamonte A."/>
            <person name="Burillo N."/>
            <person name="Sanz S."/>
            <person name="Lopez-Calleja A.I."/>
            <person name="Penas-Utrilla D."/>
            <person name="Guardingo M."/>
            <person name="Garcia M.J."/>
            <person name="Vinuelas-Bayon J."/>
        </authorList>
    </citation>
    <scope>NUCLEOTIDE SEQUENCE [LARGE SCALE GENOMIC DNA]</scope>
    <source>
        <strain evidence="9">HUMS_12744610</strain>
    </source>
</reference>
<dbReference type="InterPro" id="IPR045851">
    <property type="entry name" value="AMP-bd_C_sf"/>
</dbReference>
<dbReference type="SUPFAM" id="SSF56801">
    <property type="entry name" value="Acetyl-CoA synthetase-like"/>
    <property type="match status" value="1"/>
</dbReference>
<dbReference type="SUPFAM" id="SSF69593">
    <property type="entry name" value="Glycerol-3-phosphate (1)-acyltransferase"/>
    <property type="match status" value="1"/>
</dbReference>
<dbReference type="InterPro" id="IPR040097">
    <property type="entry name" value="FAAL/FAAC"/>
</dbReference>
<keyword evidence="4" id="KW-0436">Ligase</keyword>
<feature type="transmembrane region" description="Helical" evidence="6">
    <location>
        <begin position="699"/>
        <end position="725"/>
    </location>
</feature>
<feature type="region of interest" description="Disordered" evidence="5">
    <location>
        <begin position="1040"/>
        <end position="1059"/>
    </location>
</feature>
<evidence type="ECO:0000259" key="7">
    <source>
        <dbReference type="PROSITE" id="PS50075"/>
    </source>
</evidence>
<dbReference type="SMART" id="SM00563">
    <property type="entry name" value="PlsC"/>
    <property type="match status" value="1"/>
</dbReference>
<evidence type="ECO:0000256" key="1">
    <source>
        <dbReference type="ARBA" id="ARBA00006432"/>
    </source>
</evidence>
<dbReference type="InterPro" id="IPR036736">
    <property type="entry name" value="ACP-like_sf"/>
</dbReference>
<proteinExistence type="inferred from homology"/>
<dbReference type="InterPro" id="IPR000873">
    <property type="entry name" value="AMP-dep_synth/lig_dom"/>
</dbReference>
<keyword evidence="2" id="KW-0596">Phosphopantetheine</keyword>
<evidence type="ECO:0000256" key="5">
    <source>
        <dbReference type="SAM" id="MobiDB-lite"/>
    </source>
</evidence>
<dbReference type="Gene3D" id="3.30.300.30">
    <property type="match status" value="1"/>
</dbReference>
<dbReference type="PANTHER" id="PTHR22754:SF32">
    <property type="entry name" value="DISCO-INTERACTING PROTEIN 2"/>
    <property type="match status" value="1"/>
</dbReference>
<dbReference type="Gene3D" id="1.10.1200.10">
    <property type="entry name" value="ACP-like"/>
    <property type="match status" value="1"/>
</dbReference>
<protein>
    <submittedName>
        <fullName evidence="8">AMP-binding protein</fullName>
    </submittedName>
</protein>
<keyword evidence="6" id="KW-1133">Transmembrane helix</keyword>
<keyword evidence="3" id="KW-0597">Phosphoprotein</keyword>
<gene>
    <name evidence="8" type="ORF">AB8998_19190</name>
</gene>
<evidence type="ECO:0000313" key="9">
    <source>
        <dbReference type="Proteomes" id="UP001564760"/>
    </source>
</evidence>
<evidence type="ECO:0000256" key="4">
    <source>
        <dbReference type="ARBA" id="ARBA00022598"/>
    </source>
</evidence>
<evidence type="ECO:0000313" key="8">
    <source>
        <dbReference type="EMBL" id="MEY8016965.1"/>
    </source>
</evidence>
<dbReference type="PANTHER" id="PTHR22754">
    <property type="entry name" value="DISCO-INTERACTING PROTEIN 2 DIP2 -RELATED"/>
    <property type="match status" value="1"/>
</dbReference>
<dbReference type="CDD" id="cd07989">
    <property type="entry name" value="LPLAT_AGPAT-like"/>
    <property type="match status" value="1"/>
</dbReference>
<comment type="caution">
    <text evidence="8">The sequence shown here is derived from an EMBL/GenBank/DDBJ whole genome shotgun (WGS) entry which is preliminary data.</text>
</comment>